<dbReference type="OrthoDB" id="1406689at2"/>
<reference evidence="2" key="1">
    <citation type="submission" date="2016-10" db="EMBL/GenBank/DDBJ databases">
        <authorList>
            <person name="Varghese N."/>
            <person name="Submissions S."/>
        </authorList>
    </citation>
    <scope>NUCLEOTIDE SEQUENCE [LARGE SCALE GENOMIC DNA]</scope>
    <source>
        <strain evidence="2">DSM 16471</strain>
    </source>
</reference>
<accession>A0A1H7XE10</accession>
<dbReference type="EMBL" id="FNZN01000015">
    <property type="protein sequence ID" value="SEM31418.1"/>
    <property type="molecule type" value="Genomic_DNA"/>
</dbReference>
<dbReference type="RefSeq" id="WP_091627665.1">
    <property type="nucleotide sequence ID" value="NZ_FNZN01000015.1"/>
</dbReference>
<proteinExistence type="predicted"/>
<evidence type="ECO:0000313" key="2">
    <source>
        <dbReference type="Proteomes" id="UP000198990"/>
    </source>
</evidence>
<dbReference type="Proteomes" id="UP000198990">
    <property type="component" value="Unassembled WGS sequence"/>
</dbReference>
<sequence length="323" mass="38563">MRKDLNDEIGSRYLSDNRQAEFYFDLEPLEHSEKTYHFRYIKSGQIIELYSDDAKRFNGQIVNFIQETKEVKTDYGRDNEPTNYVFEKIMIPEIDASKIGQFMLASKSHKIPTDSLINDWNFNWLDCGIIKFNHKVDKEISNATFTCAHNQNDSVPFVSEIKTLKDTIAQTFQLKKVFDKFTDKLPKGESYIIDGWISMYKLSEKQLEWWENSKPIREYQKTIKDTIDNYLESELNRLIPNSSNLDCFDEFRLTFNKNGKLKSMVVNMGFWERLFDKDYKRCRRILKKAFREIRIDFIDPKYAFSRDLHFGRKEIYISDPTLY</sequence>
<keyword evidence="2" id="KW-1185">Reference proteome</keyword>
<name>A0A1H7XE10_9FLAO</name>
<gene>
    <name evidence="1" type="ORF">SAMN04488008_1153</name>
</gene>
<protein>
    <submittedName>
        <fullName evidence="1">Uncharacterized protein</fullName>
    </submittedName>
</protein>
<organism evidence="1 2">
    <name type="scientific">Maribacter orientalis</name>
    <dbReference type="NCBI Taxonomy" id="228957"/>
    <lineage>
        <taxon>Bacteria</taxon>
        <taxon>Pseudomonadati</taxon>
        <taxon>Bacteroidota</taxon>
        <taxon>Flavobacteriia</taxon>
        <taxon>Flavobacteriales</taxon>
        <taxon>Flavobacteriaceae</taxon>
        <taxon>Maribacter</taxon>
    </lineage>
</organism>
<evidence type="ECO:0000313" key="1">
    <source>
        <dbReference type="EMBL" id="SEM31418.1"/>
    </source>
</evidence>
<dbReference type="AlphaFoldDB" id="A0A1H7XE10"/>